<dbReference type="Proteomes" id="UP000318141">
    <property type="component" value="Unassembled WGS sequence"/>
</dbReference>
<evidence type="ECO:0000259" key="4">
    <source>
        <dbReference type="Pfam" id="PF00724"/>
    </source>
</evidence>
<sequence length="376" mass="40424">MQATELTLFTPTKVGPFELKHRVVLAPLTRMRADVANVPTDLMVEYYAQRATAGGLLIAEATAVSPLGIAYVDAPGIFNEAQAAGWKRVTDAVHAKGARIFLQLWHAGRQAHPANIGGQTPIAPSAIRAQEHAAIRDADGNIVEAEQVMPRALAIEEIPAVVESFRHGAGLAKAAGFDGVELHAANGYLLDQFLLDGSNHRTDAYGGPVENRARLLFEVLDAVSSVWGDGRVAVRLSPSGAFGTMSDRDPHGTFGYVATRLNHYALAYLHLVEPRVRGNEDTTAKDTDVSTRHLRPLYHGTIIAAGGFTRDSAEQVLRDGIADLVAFGRTFIANPDLPERLRAGAALNPYDRSTFYGGDARGYTDYAFLGDMVAAQ</sequence>
<dbReference type="AlphaFoldDB" id="A0A562BV97"/>
<keyword evidence="6" id="KW-1185">Reference proteome</keyword>
<proteinExistence type="inferred from homology"/>
<feature type="domain" description="NADH:flavin oxidoreductase/NADH oxidase N-terminal" evidence="4">
    <location>
        <begin position="8"/>
        <end position="347"/>
    </location>
</feature>
<dbReference type="Gene3D" id="3.20.20.70">
    <property type="entry name" value="Aldolase class I"/>
    <property type="match status" value="1"/>
</dbReference>
<dbReference type="SUPFAM" id="SSF51395">
    <property type="entry name" value="FMN-linked oxidoreductases"/>
    <property type="match status" value="1"/>
</dbReference>
<dbReference type="GO" id="GO:0016628">
    <property type="term" value="F:oxidoreductase activity, acting on the CH-CH group of donors, NAD or NADP as acceptor"/>
    <property type="evidence" value="ECO:0007669"/>
    <property type="project" value="UniProtKB-ARBA"/>
</dbReference>
<dbReference type="EMBL" id="VLJN01000002">
    <property type="protein sequence ID" value="TWG88879.1"/>
    <property type="molecule type" value="Genomic_DNA"/>
</dbReference>
<name>A0A562BV97_9BURK</name>
<comment type="similarity">
    <text evidence="2">Belongs to the NADH:flavin oxidoreductase/NADH oxidase family.</text>
</comment>
<reference evidence="5 6" key="1">
    <citation type="submission" date="2019-07" db="EMBL/GenBank/DDBJ databases">
        <title>Genome sequencing of lignin-degrading bacterial isolates.</title>
        <authorList>
            <person name="Gladden J."/>
        </authorList>
    </citation>
    <scope>NUCLEOTIDE SEQUENCE [LARGE SCALE GENOMIC DNA]</scope>
    <source>
        <strain evidence="5 6">J11</strain>
    </source>
</reference>
<protein>
    <submittedName>
        <fullName evidence="5">N-ethylmaleimide reductase</fullName>
    </submittedName>
</protein>
<evidence type="ECO:0000256" key="3">
    <source>
        <dbReference type="ARBA" id="ARBA00023002"/>
    </source>
</evidence>
<dbReference type="GO" id="GO:0005829">
    <property type="term" value="C:cytosol"/>
    <property type="evidence" value="ECO:0007669"/>
    <property type="project" value="UniProtKB-ARBA"/>
</dbReference>
<dbReference type="PANTHER" id="PTHR22893:SF98">
    <property type="entry name" value="OXIDOREDUCTASE"/>
    <property type="match status" value="1"/>
</dbReference>
<dbReference type="Pfam" id="PF00724">
    <property type="entry name" value="Oxidored_FMN"/>
    <property type="match status" value="1"/>
</dbReference>
<organism evidence="5 6">
    <name type="scientific">Cupriavidus gilardii J11</name>
    <dbReference type="NCBI Taxonomy" id="936133"/>
    <lineage>
        <taxon>Bacteria</taxon>
        <taxon>Pseudomonadati</taxon>
        <taxon>Pseudomonadota</taxon>
        <taxon>Betaproteobacteria</taxon>
        <taxon>Burkholderiales</taxon>
        <taxon>Burkholderiaceae</taxon>
        <taxon>Cupriavidus</taxon>
    </lineage>
</organism>
<gene>
    <name evidence="5" type="ORF">L602_001000000780</name>
</gene>
<dbReference type="PANTHER" id="PTHR22893">
    <property type="entry name" value="NADH OXIDOREDUCTASE-RELATED"/>
    <property type="match status" value="1"/>
</dbReference>
<comment type="caution">
    <text evidence="5">The sequence shown here is derived from an EMBL/GenBank/DDBJ whole genome shotgun (WGS) entry which is preliminary data.</text>
</comment>
<evidence type="ECO:0000256" key="2">
    <source>
        <dbReference type="ARBA" id="ARBA00005979"/>
    </source>
</evidence>
<evidence type="ECO:0000256" key="1">
    <source>
        <dbReference type="ARBA" id="ARBA00001917"/>
    </source>
</evidence>
<dbReference type="InterPro" id="IPR045247">
    <property type="entry name" value="Oye-like"/>
</dbReference>
<evidence type="ECO:0000313" key="6">
    <source>
        <dbReference type="Proteomes" id="UP000318141"/>
    </source>
</evidence>
<dbReference type="InterPro" id="IPR013785">
    <property type="entry name" value="Aldolase_TIM"/>
</dbReference>
<dbReference type="CDD" id="cd02933">
    <property type="entry name" value="OYE_like_FMN"/>
    <property type="match status" value="1"/>
</dbReference>
<keyword evidence="3" id="KW-0560">Oxidoreductase</keyword>
<dbReference type="FunFam" id="3.20.20.70:FF:000059">
    <property type="entry name" value="N-ethylmaleimide reductase, FMN-linked"/>
    <property type="match status" value="1"/>
</dbReference>
<dbReference type="InterPro" id="IPR001155">
    <property type="entry name" value="OxRdtase_FMN_N"/>
</dbReference>
<accession>A0A562BV97</accession>
<comment type="cofactor">
    <cofactor evidence="1">
        <name>FMN</name>
        <dbReference type="ChEBI" id="CHEBI:58210"/>
    </cofactor>
</comment>
<evidence type="ECO:0000313" key="5">
    <source>
        <dbReference type="EMBL" id="TWG88879.1"/>
    </source>
</evidence>
<dbReference type="GO" id="GO:0010181">
    <property type="term" value="F:FMN binding"/>
    <property type="evidence" value="ECO:0007669"/>
    <property type="project" value="InterPro"/>
</dbReference>